<evidence type="ECO:0000313" key="2">
    <source>
        <dbReference type="EMBL" id="ABA51967.1"/>
    </source>
</evidence>
<protein>
    <submittedName>
        <fullName evidence="2">Uncharacterized protein</fullName>
    </submittedName>
</protein>
<dbReference type="Proteomes" id="UP000002700">
    <property type="component" value="Chromosome II"/>
</dbReference>
<dbReference type="AlphaFoldDB" id="Q3JLV3"/>
<proteinExistence type="predicted"/>
<feature type="compositionally biased region" description="Low complexity" evidence="1">
    <location>
        <begin position="278"/>
        <end position="288"/>
    </location>
</feature>
<feature type="compositionally biased region" description="Polar residues" evidence="1">
    <location>
        <begin position="131"/>
        <end position="142"/>
    </location>
</feature>
<organism evidence="2 3">
    <name type="scientific">Burkholderia pseudomallei (strain 1710b)</name>
    <dbReference type="NCBI Taxonomy" id="320372"/>
    <lineage>
        <taxon>Bacteria</taxon>
        <taxon>Pseudomonadati</taxon>
        <taxon>Pseudomonadota</taxon>
        <taxon>Betaproteobacteria</taxon>
        <taxon>Burkholderiales</taxon>
        <taxon>Burkholderiaceae</taxon>
        <taxon>Burkholderia</taxon>
        <taxon>pseudomallei group</taxon>
    </lineage>
</organism>
<feature type="region of interest" description="Disordered" evidence="1">
    <location>
        <begin position="131"/>
        <end position="173"/>
    </location>
</feature>
<dbReference type="EMBL" id="CP000125">
    <property type="protein sequence ID" value="ABA51967.1"/>
    <property type="molecule type" value="Genomic_DNA"/>
</dbReference>
<accession>Q3JLV3</accession>
<evidence type="ECO:0000313" key="3">
    <source>
        <dbReference type="Proteomes" id="UP000002700"/>
    </source>
</evidence>
<feature type="region of interest" description="Disordered" evidence="1">
    <location>
        <begin position="278"/>
        <end position="297"/>
    </location>
</feature>
<sequence length="381" mass="40958">MPNVVPRVSLRGVFCSLRAFIRIGMGEPRQALRSVCAAARAFCSSNGDGIRYGVKCSQKCHCSGCFTSASSSLSAIRWWAAATRDASSATPSIRGAGRASSSTKCTLHASRNGTPVAYDTSIGMSCSTASFTPPPASRTQRPPSRHALVLPKRPCKSENSRNTGASLRRPATSRRRCTRCSMSISSILPAPYSWTRRSASSKNAPGASLCITIIILRSSGIISRSFDTYSIRLPKCSPASISGPPRASAARSTPSPSHSIRSISVFIEAMLCERSISPATSASNSSRTIPSATPRMRTGSSFRCALSMCRTDISIEPRIDGNRRRHTPAHQRIMPSPRAGERPSAMRLTTRRRRKQYENALNRKSRISVISAPPAPAAARA</sequence>
<evidence type="ECO:0000256" key="1">
    <source>
        <dbReference type="SAM" id="MobiDB-lite"/>
    </source>
</evidence>
<dbReference type="EnsemblBacteria" id="ABA51967">
    <property type="protein sequence ID" value="ABA51967"/>
    <property type="gene ID" value="BURPS1710b_A0292"/>
</dbReference>
<feature type="region of interest" description="Disordered" evidence="1">
    <location>
        <begin position="320"/>
        <end position="381"/>
    </location>
</feature>
<dbReference type="HOGENOM" id="CLU_724968_0_0_4"/>
<name>Q3JLV3_BURP1</name>
<reference evidence="2 3" key="1">
    <citation type="submission" date="2005-09" db="EMBL/GenBank/DDBJ databases">
        <authorList>
            <person name="Woods D.E."/>
            <person name="Nierman W.C."/>
        </authorList>
    </citation>
    <scope>NUCLEOTIDE SEQUENCE [LARGE SCALE GENOMIC DNA]</scope>
    <source>
        <strain evidence="2 3">1710b</strain>
    </source>
</reference>
<dbReference type="KEGG" id="bpm:BURPS1710b_A0292"/>
<gene>
    <name evidence="2" type="ordered locus">BURPS1710b_A0292</name>
</gene>